<evidence type="ECO:0000313" key="2">
    <source>
        <dbReference type="Proteomes" id="UP001139981"/>
    </source>
</evidence>
<dbReference type="Proteomes" id="UP001139981">
    <property type="component" value="Unassembled WGS sequence"/>
</dbReference>
<reference evidence="1" key="1">
    <citation type="submission" date="2022-07" db="EMBL/GenBank/DDBJ databases">
        <title>Phylogenomic reconstructions and comparative analyses of Kickxellomycotina fungi.</title>
        <authorList>
            <person name="Reynolds N.K."/>
            <person name="Stajich J.E."/>
            <person name="Barry K."/>
            <person name="Grigoriev I.V."/>
            <person name="Crous P."/>
            <person name="Smith M.E."/>
        </authorList>
    </citation>
    <scope>NUCLEOTIDE SEQUENCE</scope>
    <source>
        <strain evidence="1">CBS 190363</strain>
    </source>
</reference>
<sequence>PYGGCAFPLARKITFTLAADDTGEDIETEALVVEANITAFVRRVKEMAPMLKVVLAELDNHEELSSITRRYFDGLVSQLLRLADRIEYSDFGEVPVLVSLQPSDFCHLAHINCSYESNGSLFVHIARQNAQTLQSLVLNIVQSASASSLIQCDDGSHVLYPHLASLKLWWWPVNDKLRRPVFSGGVVPFPSLRSMRLLGFYPFGDDTLFRGNTATLECLEIKLDAPTVAMLCKYIVFKPTSHPQLWQVQVSCCDGLLPDTFATIDDSELFSLSIGPGASVRKLSGAAYNDKPATVLGYLADHANMQVLVLSRIRLELWDVIALVKSLPLLSDLHYSLYRLDVLPSGVSQYELPAYVCNRYAPAGKRFRCIHLGDKWYGDGADVVLPVLLLALVCPNFTYAVLPHSMRLSFIKEMRNRLASDTFKPYAARLKCLLDN</sequence>
<proteinExistence type="predicted"/>
<accession>A0ACC1LVV7</accession>
<protein>
    <submittedName>
        <fullName evidence="1">Uncharacterized protein</fullName>
    </submittedName>
</protein>
<gene>
    <name evidence="1" type="ORF">IWW38_005434</name>
</gene>
<dbReference type="EMBL" id="JANBVB010002533">
    <property type="protein sequence ID" value="KAJ2884371.1"/>
    <property type="molecule type" value="Genomic_DNA"/>
</dbReference>
<evidence type="ECO:0000313" key="1">
    <source>
        <dbReference type="EMBL" id="KAJ2884371.1"/>
    </source>
</evidence>
<feature type="non-terminal residue" evidence="1">
    <location>
        <position position="1"/>
    </location>
</feature>
<comment type="caution">
    <text evidence="1">The sequence shown here is derived from an EMBL/GenBank/DDBJ whole genome shotgun (WGS) entry which is preliminary data.</text>
</comment>
<keyword evidence="2" id="KW-1185">Reference proteome</keyword>
<name>A0ACC1LVV7_9FUNG</name>
<organism evidence="1 2">
    <name type="scientific">Coemansia aciculifera</name>
    <dbReference type="NCBI Taxonomy" id="417176"/>
    <lineage>
        <taxon>Eukaryota</taxon>
        <taxon>Fungi</taxon>
        <taxon>Fungi incertae sedis</taxon>
        <taxon>Zoopagomycota</taxon>
        <taxon>Kickxellomycotina</taxon>
        <taxon>Kickxellomycetes</taxon>
        <taxon>Kickxellales</taxon>
        <taxon>Kickxellaceae</taxon>
        <taxon>Coemansia</taxon>
    </lineage>
</organism>